<feature type="compositionally biased region" description="Polar residues" evidence="1">
    <location>
        <begin position="214"/>
        <end position="224"/>
    </location>
</feature>
<keyword evidence="2" id="KW-0812">Transmembrane</keyword>
<dbReference type="PANTHER" id="PTHR31737:SF2">
    <property type="entry name" value="PROTEIN TOS1"/>
    <property type="match status" value="1"/>
</dbReference>
<dbReference type="EMBL" id="GL376634">
    <property type="status" value="NOT_ANNOTATED_CDS"/>
    <property type="molecule type" value="Genomic_DNA"/>
</dbReference>
<dbReference type="Proteomes" id="UP000019132">
    <property type="component" value="Unassembled WGS sequence"/>
</dbReference>
<dbReference type="EnsemblProtists" id="PYU1_T002024">
    <property type="protein sequence ID" value="PYU1_T002024"/>
    <property type="gene ID" value="PYU1_G002022"/>
</dbReference>
<organism evidence="4 5">
    <name type="scientific">Globisporangium ultimum (strain ATCC 200006 / CBS 805.95 / DAOM BR144)</name>
    <name type="common">Pythium ultimum</name>
    <dbReference type="NCBI Taxonomy" id="431595"/>
    <lineage>
        <taxon>Eukaryota</taxon>
        <taxon>Sar</taxon>
        <taxon>Stramenopiles</taxon>
        <taxon>Oomycota</taxon>
        <taxon>Peronosporomycetes</taxon>
        <taxon>Pythiales</taxon>
        <taxon>Pythiaceae</taxon>
        <taxon>Globisporangium</taxon>
    </lineage>
</organism>
<sequence length="291" mass="29406">MLGGSQAHKALVALAVLNAYAYNVHATTVTVKNSCSESIQLWDNSVVQTMSPGATVTRDLPIGYHGMFRAGVNPQATLAELAVEGGFLWYDISIIPTGPKSGPEYCPSLQACKDLTGGVGYNIPMQIAPSGCQTVTCMSDGCADAYHSVGSGSTGSADSSYAGFDTVGSDSFSSNAGSNNGQSLEAGALTPAPAAEFGSSTLNNVRQAGGSASGGTNVSAQTAETSSGSTGGTLMAVLAGVACVAGVAVFVTAKKKKALEQETVERKDSVLSVLPGDTEAMLTPIDNIQCI</sequence>
<dbReference type="InParanoid" id="K3WAN3"/>
<keyword evidence="2" id="KW-1133">Transmembrane helix</keyword>
<feature type="transmembrane region" description="Helical" evidence="2">
    <location>
        <begin position="234"/>
        <end position="253"/>
    </location>
</feature>
<feature type="signal peptide" evidence="3">
    <location>
        <begin position="1"/>
        <end position="26"/>
    </location>
</feature>
<feature type="chain" id="PRO_5003867443" evidence="3">
    <location>
        <begin position="27"/>
        <end position="291"/>
    </location>
</feature>
<accession>K3WAN3</accession>
<dbReference type="VEuPathDB" id="FungiDB:PYU1_G002022"/>
<evidence type="ECO:0000313" key="5">
    <source>
        <dbReference type="Proteomes" id="UP000019132"/>
    </source>
</evidence>
<dbReference type="STRING" id="431595.K3WAN3"/>
<feature type="region of interest" description="Disordered" evidence="1">
    <location>
        <begin position="205"/>
        <end position="228"/>
    </location>
</feature>
<proteinExistence type="predicted"/>
<dbReference type="Gene3D" id="2.60.110.10">
    <property type="entry name" value="Thaumatin"/>
    <property type="match status" value="1"/>
</dbReference>
<reference evidence="5" key="1">
    <citation type="journal article" date="2010" name="Genome Biol.">
        <title>Genome sequence of the necrotrophic plant pathogen Pythium ultimum reveals original pathogenicity mechanisms and effector repertoire.</title>
        <authorList>
            <person name="Levesque C.A."/>
            <person name="Brouwer H."/>
            <person name="Cano L."/>
            <person name="Hamilton J.P."/>
            <person name="Holt C."/>
            <person name="Huitema E."/>
            <person name="Raffaele S."/>
            <person name="Robideau G.P."/>
            <person name="Thines M."/>
            <person name="Win J."/>
            <person name="Zerillo M.M."/>
            <person name="Beakes G.W."/>
            <person name="Boore J.L."/>
            <person name="Busam D."/>
            <person name="Dumas B."/>
            <person name="Ferriera S."/>
            <person name="Fuerstenberg S.I."/>
            <person name="Gachon C.M."/>
            <person name="Gaulin E."/>
            <person name="Govers F."/>
            <person name="Grenville-Briggs L."/>
            <person name="Horner N."/>
            <person name="Hostetler J."/>
            <person name="Jiang R.H."/>
            <person name="Johnson J."/>
            <person name="Krajaejun T."/>
            <person name="Lin H."/>
            <person name="Meijer H.J."/>
            <person name="Moore B."/>
            <person name="Morris P."/>
            <person name="Phuntmart V."/>
            <person name="Puiu D."/>
            <person name="Shetty J."/>
            <person name="Stajich J.E."/>
            <person name="Tripathy S."/>
            <person name="Wawra S."/>
            <person name="van West P."/>
            <person name="Whitty B.R."/>
            <person name="Coutinho P.M."/>
            <person name="Henrissat B."/>
            <person name="Martin F."/>
            <person name="Thomas P.D."/>
            <person name="Tyler B.M."/>
            <person name="De Vries R.P."/>
            <person name="Kamoun S."/>
            <person name="Yandell M."/>
            <person name="Tisserat N."/>
            <person name="Buell C.R."/>
        </authorList>
    </citation>
    <scope>NUCLEOTIDE SEQUENCE</scope>
    <source>
        <strain evidence="5">DAOM:BR144</strain>
    </source>
</reference>
<evidence type="ECO:0000256" key="1">
    <source>
        <dbReference type="SAM" id="MobiDB-lite"/>
    </source>
</evidence>
<dbReference type="AlphaFoldDB" id="K3WAN3"/>
<dbReference type="HOGENOM" id="CLU_038760_2_1_1"/>
<evidence type="ECO:0000256" key="2">
    <source>
        <dbReference type="SAM" id="Phobius"/>
    </source>
</evidence>
<dbReference type="PANTHER" id="PTHR31737">
    <property type="entry name" value="PROTEIN TOS1"/>
    <property type="match status" value="1"/>
</dbReference>
<reference evidence="4" key="3">
    <citation type="submission" date="2015-02" db="UniProtKB">
        <authorList>
            <consortium name="EnsemblProtists"/>
        </authorList>
    </citation>
    <scope>IDENTIFICATION</scope>
    <source>
        <strain evidence="4">DAOM BR144</strain>
    </source>
</reference>
<evidence type="ECO:0000313" key="4">
    <source>
        <dbReference type="EnsemblProtists" id="PYU1_T002024"/>
    </source>
</evidence>
<keyword evidence="2" id="KW-0472">Membrane</keyword>
<keyword evidence="3" id="KW-0732">Signal</keyword>
<name>K3WAN3_GLOUD</name>
<reference evidence="5" key="2">
    <citation type="submission" date="2010-04" db="EMBL/GenBank/DDBJ databases">
        <authorList>
            <person name="Buell R."/>
            <person name="Hamilton J."/>
            <person name="Hostetler J."/>
        </authorList>
    </citation>
    <scope>NUCLEOTIDE SEQUENCE [LARGE SCALE GENOMIC DNA]</scope>
    <source>
        <strain evidence="5">DAOM:BR144</strain>
    </source>
</reference>
<evidence type="ECO:0000256" key="3">
    <source>
        <dbReference type="SAM" id="SignalP"/>
    </source>
</evidence>
<dbReference type="InterPro" id="IPR037176">
    <property type="entry name" value="Osmotin/thaumatin-like_sf"/>
</dbReference>
<keyword evidence="5" id="KW-1185">Reference proteome</keyword>
<protein>
    <submittedName>
        <fullName evidence="4">Uncharacterized protein</fullName>
    </submittedName>
</protein>